<evidence type="ECO:0000313" key="1">
    <source>
        <dbReference type="EMBL" id="OGG79370.1"/>
    </source>
</evidence>
<proteinExistence type="predicted"/>
<comment type="caution">
    <text evidence="1">The sequence shown here is derived from an EMBL/GenBank/DDBJ whole genome shotgun (WGS) entry which is preliminary data.</text>
</comment>
<gene>
    <name evidence="1" type="ORF">A3A39_02015</name>
</gene>
<dbReference type="AlphaFoldDB" id="A0A1F6F0I8"/>
<evidence type="ECO:0000313" key="2">
    <source>
        <dbReference type="Proteomes" id="UP000177372"/>
    </source>
</evidence>
<sequence length="73" mass="8001">MSGANYKFLTRPNFSLRSSVSNSVVGQRPVSTKKFREWPIAAGVENLGGCKMFPRLRQGFGGQVNSVALVKKI</sequence>
<dbReference type="STRING" id="1798512.A3A39_02015"/>
<organism evidence="1 2">
    <name type="scientific">Candidatus Kaiserbacteria bacterium RIFCSPLOWO2_01_FULL_54_13</name>
    <dbReference type="NCBI Taxonomy" id="1798512"/>
    <lineage>
        <taxon>Bacteria</taxon>
        <taxon>Candidatus Kaiseribacteriota</taxon>
    </lineage>
</organism>
<dbReference type="Proteomes" id="UP000177372">
    <property type="component" value="Unassembled WGS sequence"/>
</dbReference>
<dbReference type="EMBL" id="MFLZ01000030">
    <property type="protein sequence ID" value="OGG79370.1"/>
    <property type="molecule type" value="Genomic_DNA"/>
</dbReference>
<protein>
    <submittedName>
        <fullName evidence="1">Uncharacterized protein</fullName>
    </submittedName>
</protein>
<name>A0A1F6F0I8_9BACT</name>
<reference evidence="1 2" key="1">
    <citation type="journal article" date="2016" name="Nat. Commun.">
        <title>Thousands of microbial genomes shed light on interconnected biogeochemical processes in an aquifer system.</title>
        <authorList>
            <person name="Anantharaman K."/>
            <person name="Brown C.T."/>
            <person name="Hug L.A."/>
            <person name="Sharon I."/>
            <person name="Castelle C.J."/>
            <person name="Probst A.J."/>
            <person name="Thomas B.C."/>
            <person name="Singh A."/>
            <person name="Wilkins M.J."/>
            <person name="Karaoz U."/>
            <person name="Brodie E.L."/>
            <person name="Williams K.H."/>
            <person name="Hubbard S.S."/>
            <person name="Banfield J.F."/>
        </authorList>
    </citation>
    <scope>NUCLEOTIDE SEQUENCE [LARGE SCALE GENOMIC DNA]</scope>
</reference>
<accession>A0A1F6F0I8</accession>